<dbReference type="InterPro" id="IPR036709">
    <property type="entry name" value="Autotransporte_beta_dom_sf"/>
</dbReference>
<dbReference type="InterPro" id="IPR005546">
    <property type="entry name" value="Autotransporte_beta"/>
</dbReference>
<dbReference type="InterPro" id="IPR030895">
    <property type="entry name" value="T5SS_PEPC_rpt"/>
</dbReference>
<dbReference type="Pfam" id="PF03797">
    <property type="entry name" value="Autotransporter"/>
    <property type="match status" value="1"/>
</dbReference>
<dbReference type="STRING" id="735517.SAMN05444272_4229"/>
<dbReference type="Pfam" id="PF12951">
    <property type="entry name" value="PATR"/>
    <property type="match status" value="2"/>
</dbReference>
<accession>A0A1M7P949</accession>
<dbReference type="Proteomes" id="UP000186002">
    <property type="component" value="Unassembled WGS sequence"/>
</dbReference>
<evidence type="ECO:0000313" key="5">
    <source>
        <dbReference type="Proteomes" id="UP000186002"/>
    </source>
</evidence>
<evidence type="ECO:0000256" key="1">
    <source>
        <dbReference type="ARBA" id="ARBA00022729"/>
    </source>
</evidence>
<dbReference type="InterPro" id="IPR012332">
    <property type="entry name" value="Autotransporter_pectin_lyase_C"/>
</dbReference>
<protein>
    <submittedName>
        <fullName evidence="4">Autotransporter-associated beta strand repeat-containing protein/T5SS/PEP-CTERM-associated repeat-containing protein</fullName>
    </submittedName>
</protein>
<sequence>MRSCQGRLKLALAFGLSSAGSLHPATAGDISFTGDVIYESEVVSSNNDLDKEYLNLTVGHTGQGSGLVSNGATLGTIGATYLGEKAGAQGEVTVTGASSHWLAEDMFVGAAGQGNLIIQEGANVTIGALAIAGSDAGSLGTISLTGPGTSLLSSIDLILGYSGEARFSVTDGAEVDVLGSSRFSVNPGSSSTITISGDGTEWRTLKNLDIGYGGDSTLTIDGFAKVGSVKSSIGYSAGSSGTVIVSGNDGTGTFARRSEWEYDSLQIGLHGTGNLTIADGGWITAASETVMATTSGSTGTATVTGAESVWYQQGALTVGKAGRAELTIQDGGTVETYGGAAIVGQDVGGTGTATVTGPGSLWNIENNALVIGDYGQGTLFIEDGGAVISETGSIGGNGFSTHGHGEVTVTGAGSSWKTRTLVVGNGGGGSGVLTIDDGGEVEAISLILGNSGVGTLNLNGTDGHRGSLLTYGVSAVPTLGRINFNGGILKPAQSGTLIQSGVEVILHDGGAFIDTGTSDSIISASMDGVGGLTKLGSGTLTLTGYNSYQGVTQVEHGTLLWGGTPPFDVGGFVQGGAYVVNGGSLDLGTNHGYNPIHPERFALAMSSLSGTGGGVNLNTGELIVDQVVTTDYAGVISGTGGLTKLGSGRLSLSGDNTYTGKTIVGGGTLAVNGSLASEVLVGPDGSLEGTGAVNANVLNEGVVAPGNSIGTLAVNGSYSQSAEGVLRLESDFAAGKIDRLEITGDASLAGKVQVSAASLLPRIALPFLSAGGSLSQSLSVDSALFDFEITGTSGALSIAANSAHFADPGVALTSQQKASANHLQEIWNAGGGTFGTLFGVLGVLADTAPASYASALSDLTPGASGAASVASVSAAQDHLGMLMSCPVFAPGTSLLVETSCAWSQGSAQVMDQQAESGAAGFQTSTYALQAGAQYEVRPDWFVGFAGGYDRSFTRSDDDRAKADGDTLHAGLSVKHQTGGWLFAGALSGSYGWYGNSRSIRIPGLTATAKSDQDIYTFGTRARAAYTFAVAPFYVRPLVDLDLIYSHAGGYREAGAGVLDLQVSSRDQWSFHATPALEVGTQVSLGETAVLRAFAGAGVSFGSADTWETHARLISAPAGTGTFQSDMPLPGTMGRIYAGVDIASGNGFSLRTQYSGGFSDSTSSHSGTLRLSYRF</sequence>
<feature type="domain" description="Autotransporter" evidence="3">
    <location>
        <begin position="894"/>
        <end position="1174"/>
    </location>
</feature>
<gene>
    <name evidence="4" type="ORF">SAMN05444272_4229</name>
</gene>
<dbReference type="Gene3D" id="2.40.128.130">
    <property type="entry name" value="Autotransporter beta-domain"/>
    <property type="match status" value="1"/>
</dbReference>
<feature type="chain" id="PRO_5012025828" evidence="2">
    <location>
        <begin position="28"/>
        <end position="1174"/>
    </location>
</feature>
<dbReference type="SUPFAM" id="SSF51126">
    <property type="entry name" value="Pectin lyase-like"/>
    <property type="match status" value="2"/>
</dbReference>
<name>A0A1M7P949_9HYPH</name>
<dbReference type="PROSITE" id="PS51208">
    <property type="entry name" value="AUTOTRANSPORTER"/>
    <property type="match status" value="1"/>
</dbReference>
<feature type="signal peptide" evidence="2">
    <location>
        <begin position="1"/>
        <end position="27"/>
    </location>
</feature>
<dbReference type="NCBIfam" id="TIGR04393">
    <property type="entry name" value="rpt_T5SS_PEPC"/>
    <property type="match status" value="7"/>
</dbReference>
<dbReference type="OrthoDB" id="7794164at2"/>
<keyword evidence="1 2" id="KW-0732">Signal</keyword>
<proteinExistence type="predicted"/>
<keyword evidence="5" id="KW-1185">Reference proteome</keyword>
<dbReference type="InterPro" id="IPR011050">
    <property type="entry name" value="Pectin_lyase_fold/virulence"/>
</dbReference>
<organism evidence="4 5">
    <name type="scientific">Roseibium suaedae</name>
    <dbReference type="NCBI Taxonomy" id="735517"/>
    <lineage>
        <taxon>Bacteria</taxon>
        <taxon>Pseudomonadati</taxon>
        <taxon>Pseudomonadota</taxon>
        <taxon>Alphaproteobacteria</taxon>
        <taxon>Hyphomicrobiales</taxon>
        <taxon>Stappiaceae</taxon>
        <taxon>Roseibium</taxon>
    </lineage>
</organism>
<dbReference type="InterPro" id="IPR013425">
    <property type="entry name" value="Autotrns_rpt"/>
</dbReference>
<dbReference type="EMBL" id="FRBW01000006">
    <property type="protein sequence ID" value="SHN13277.1"/>
    <property type="molecule type" value="Genomic_DNA"/>
</dbReference>
<dbReference type="AlphaFoldDB" id="A0A1M7P949"/>
<dbReference type="SUPFAM" id="SSF103515">
    <property type="entry name" value="Autotransporter"/>
    <property type="match status" value="1"/>
</dbReference>
<evidence type="ECO:0000313" key="4">
    <source>
        <dbReference type="EMBL" id="SHN13277.1"/>
    </source>
</evidence>
<dbReference type="NCBIfam" id="TIGR02601">
    <property type="entry name" value="autotrns_rpt"/>
    <property type="match status" value="2"/>
</dbReference>
<evidence type="ECO:0000256" key="2">
    <source>
        <dbReference type="SAM" id="SignalP"/>
    </source>
</evidence>
<dbReference type="RefSeq" id="WP_073015357.1">
    <property type="nucleotide sequence ID" value="NZ_FRBW01000006.1"/>
</dbReference>
<dbReference type="Gene3D" id="2.160.20.20">
    <property type="match status" value="1"/>
</dbReference>
<dbReference type="SMART" id="SM00869">
    <property type="entry name" value="Autotransporter"/>
    <property type="match status" value="1"/>
</dbReference>
<reference evidence="4 5" key="1">
    <citation type="submission" date="2016-11" db="EMBL/GenBank/DDBJ databases">
        <authorList>
            <person name="Jaros S."/>
            <person name="Januszkiewicz K."/>
            <person name="Wedrychowicz H."/>
        </authorList>
    </citation>
    <scope>NUCLEOTIDE SEQUENCE [LARGE SCALE GENOMIC DNA]</scope>
    <source>
        <strain evidence="4 5">DSM 22153</strain>
    </source>
</reference>
<evidence type="ECO:0000259" key="3">
    <source>
        <dbReference type="PROSITE" id="PS51208"/>
    </source>
</evidence>